<proteinExistence type="inferred from homology"/>
<comment type="caution">
    <text evidence="4">The sequence shown here is derived from an EMBL/GenBank/DDBJ whole genome shotgun (WGS) entry which is preliminary data.</text>
</comment>
<dbReference type="Proteomes" id="UP001156870">
    <property type="component" value="Unassembled WGS sequence"/>
</dbReference>
<keyword evidence="5" id="KW-1185">Reference proteome</keyword>
<evidence type="ECO:0000313" key="5">
    <source>
        <dbReference type="Proteomes" id="UP001156870"/>
    </source>
</evidence>
<feature type="domain" description="Smf/DprA SLOG" evidence="2">
    <location>
        <begin position="103"/>
        <end position="311"/>
    </location>
</feature>
<evidence type="ECO:0000259" key="2">
    <source>
        <dbReference type="Pfam" id="PF02481"/>
    </source>
</evidence>
<dbReference type="GO" id="GO:0009294">
    <property type="term" value="P:DNA-mediated transformation"/>
    <property type="evidence" value="ECO:0007669"/>
    <property type="project" value="InterPro"/>
</dbReference>
<dbReference type="PANTHER" id="PTHR43022">
    <property type="entry name" value="PROTEIN SMF"/>
    <property type="match status" value="1"/>
</dbReference>
<organism evidence="4 5">
    <name type="scientific">Marinibactrum halimedae</name>
    <dbReference type="NCBI Taxonomy" id="1444977"/>
    <lineage>
        <taxon>Bacteria</taxon>
        <taxon>Pseudomonadati</taxon>
        <taxon>Pseudomonadota</taxon>
        <taxon>Gammaproteobacteria</taxon>
        <taxon>Cellvibrionales</taxon>
        <taxon>Cellvibrionaceae</taxon>
        <taxon>Marinibactrum</taxon>
    </lineage>
</organism>
<dbReference type="InterPro" id="IPR003488">
    <property type="entry name" value="DprA"/>
</dbReference>
<dbReference type="NCBIfam" id="TIGR00732">
    <property type="entry name" value="dprA"/>
    <property type="match status" value="1"/>
</dbReference>
<dbReference type="EMBL" id="BSPD01000011">
    <property type="protein sequence ID" value="GLS24577.1"/>
    <property type="molecule type" value="Genomic_DNA"/>
</dbReference>
<accession>A0AA37WMW8</accession>
<dbReference type="RefSeq" id="WP_232595487.1">
    <property type="nucleotide sequence ID" value="NZ_BSPD01000011.1"/>
</dbReference>
<dbReference type="Gene3D" id="1.10.10.10">
    <property type="entry name" value="Winged helix-like DNA-binding domain superfamily/Winged helix DNA-binding domain"/>
    <property type="match status" value="1"/>
</dbReference>
<dbReference type="PANTHER" id="PTHR43022:SF1">
    <property type="entry name" value="PROTEIN SMF"/>
    <property type="match status" value="1"/>
</dbReference>
<dbReference type="Pfam" id="PF17782">
    <property type="entry name" value="WHD_DprA"/>
    <property type="match status" value="1"/>
</dbReference>
<dbReference type="InterPro" id="IPR057666">
    <property type="entry name" value="DrpA_SLOG"/>
</dbReference>
<evidence type="ECO:0000313" key="4">
    <source>
        <dbReference type="EMBL" id="GLS24577.1"/>
    </source>
</evidence>
<gene>
    <name evidence="4" type="primary">dprA</name>
    <name evidence="4" type="ORF">GCM10007877_02910</name>
</gene>
<evidence type="ECO:0000256" key="1">
    <source>
        <dbReference type="ARBA" id="ARBA00006525"/>
    </source>
</evidence>
<dbReference type="Pfam" id="PF02481">
    <property type="entry name" value="DNA_processg_A"/>
    <property type="match status" value="1"/>
</dbReference>
<dbReference type="InterPro" id="IPR041614">
    <property type="entry name" value="DprA_WH"/>
</dbReference>
<dbReference type="AlphaFoldDB" id="A0AA37WMW8"/>
<dbReference type="InterPro" id="IPR036388">
    <property type="entry name" value="WH-like_DNA-bd_sf"/>
</dbReference>
<sequence length="400" mass="42379">MDDHNASDLTPSQQSALVLALLPVKQPRKLHKAIFEAGSAERLIAQPSGYSAGSISPELIGPEPFQLFTEYRRDPSGSPSGSVLGGWVQQAKHQLRHCQAQLVEWGSQGYPQMLREIPAPPPLLYVRGNVNALHLPGIAVVGSRNATAQGLGNAHSFSKEMAASGFSIISGLALGIDSAAHAGALEAGGITVGVMATGVDRIYPSRNQGLAENIIANNGCVISEFNLGTQPLRSYFPQRNRVISGLSLGVLVVEAKVKSGSLITANTALQQNREVFAIPGSIHNPLAKGCHQLIREGAHLVENAMDIVNELQGGLSTKQLELDMAAHDADNISQSLPVPPLSTPPSSIPPLVQAIGHDTTSVDALAQQTGQPVDQLLVELLTLEMEGWITHVDGVIERIR</sequence>
<name>A0AA37WMW8_9GAMM</name>
<comment type="similarity">
    <text evidence="1">Belongs to the DprA/Smf family.</text>
</comment>
<dbReference type="Gene3D" id="3.40.50.450">
    <property type="match status" value="1"/>
</dbReference>
<dbReference type="SUPFAM" id="SSF102405">
    <property type="entry name" value="MCP/YpsA-like"/>
    <property type="match status" value="1"/>
</dbReference>
<evidence type="ECO:0000259" key="3">
    <source>
        <dbReference type="Pfam" id="PF17782"/>
    </source>
</evidence>
<protein>
    <submittedName>
        <fullName evidence="4">DNA protecting protein DprA</fullName>
    </submittedName>
</protein>
<feature type="domain" description="DprA winged helix" evidence="3">
    <location>
        <begin position="343"/>
        <end position="394"/>
    </location>
</feature>
<reference evidence="4 5" key="1">
    <citation type="journal article" date="2014" name="Int. J. Syst. Evol. Microbiol.">
        <title>Complete genome sequence of Corynebacterium casei LMG S-19264T (=DSM 44701T), isolated from a smear-ripened cheese.</title>
        <authorList>
            <consortium name="US DOE Joint Genome Institute (JGI-PGF)"/>
            <person name="Walter F."/>
            <person name="Albersmeier A."/>
            <person name="Kalinowski J."/>
            <person name="Ruckert C."/>
        </authorList>
    </citation>
    <scope>NUCLEOTIDE SEQUENCE [LARGE SCALE GENOMIC DNA]</scope>
    <source>
        <strain evidence="4 5">NBRC 110095</strain>
    </source>
</reference>